<evidence type="ECO:0000259" key="13">
    <source>
        <dbReference type="PROSITE" id="PS51030"/>
    </source>
</evidence>
<dbReference type="SMART" id="SM00399">
    <property type="entry name" value="ZnF_C4"/>
    <property type="match status" value="1"/>
</dbReference>
<evidence type="ECO:0000256" key="8">
    <source>
        <dbReference type="ARBA" id="ARBA00023163"/>
    </source>
</evidence>
<name>A0AAD4MWM2_9BILA</name>
<comment type="similarity">
    <text evidence="2 11">Belongs to the nuclear hormone receptor family.</text>
</comment>
<dbReference type="PRINTS" id="PR00047">
    <property type="entry name" value="STROIDFINGER"/>
</dbReference>
<evidence type="ECO:0000313" key="16">
    <source>
        <dbReference type="Proteomes" id="UP001201812"/>
    </source>
</evidence>
<dbReference type="AlphaFoldDB" id="A0AAD4MWM2"/>
<comment type="caution">
    <text evidence="15">The sequence shown here is derived from an EMBL/GenBank/DDBJ whole genome shotgun (WGS) entry which is preliminary data.</text>
</comment>
<dbReference type="Gene3D" id="1.10.565.10">
    <property type="entry name" value="Retinoid X Receptor"/>
    <property type="match status" value="1"/>
</dbReference>
<dbReference type="PROSITE" id="PS00031">
    <property type="entry name" value="NUCLEAR_REC_DBD_1"/>
    <property type="match status" value="1"/>
</dbReference>
<evidence type="ECO:0000256" key="4">
    <source>
        <dbReference type="ARBA" id="ARBA00022771"/>
    </source>
</evidence>
<dbReference type="InterPro" id="IPR000536">
    <property type="entry name" value="Nucl_hrmn_rcpt_lig-bd"/>
</dbReference>
<evidence type="ECO:0000256" key="9">
    <source>
        <dbReference type="ARBA" id="ARBA00023170"/>
    </source>
</evidence>
<feature type="domain" description="Nuclear receptor" evidence="13">
    <location>
        <begin position="127"/>
        <end position="201"/>
    </location>
</feature>
<keyword evidence="9 11" id="KW-0675">Receptor</keyword>
<keyword evidence="16" id="KW-1185">Reference proteome</keyword>
<dbReference type="InterPro" id="IPR035500">
    <property type="entry name" value="NHR-like_dom_sf"/>
</dbReference>
<dbReference type="GO" id="GO:0003700">
    <property type="term" value="F:DNA-binding transcription factor activity"/>
    <property type="evidence" value="ECO:0007669"/>
    <property type="project" value="InterPro"/>
</dbReference>
<evidence type="ECO:0000256" key="2">
    <source>
        <dbReference type="ARBA" id="ARBA00005993"/>
    </source>
</evidence>
<dbReference type="SUPFAM" id="SSF57716">
    <property type="entry name" value="Glucocorticoid receptor-like (DNA-binding domain)"/>
    <property type="match status" value="1"/>
</dbReference>
<dbReference type="EMBL" id="JAKKPZ010000044">
    <property type="protein sequence ID" value="KAI1706971.1"/>
    <property type="molecule type" value="Genomic_DNA"/>
</dbReference>
<dbReference type="InterPro" id="IPR049636">
    <property type="entry name" value="HNF4-like_DBD"/>
</dbReference>
<evidence type="ECO:0000256" key="11">
    <source>
        <dbReference type="RuleBase" id="RU004334"/>
    </source>
</evidence>
<dbReference type="GO" id="GO:0005634">
    <property type="term" value="C:nucleus"/>
    <property type="evidence" value="ECO:0007669"/>
    <property type="project" value="UniProtKB-SubCell"/>
</dbReference>
<dbReference type="FunFam" id="3.30.50.10:FF:000030">
    <property type="entry name" value="Nuclear Hormone Receptor family"/>
    <property type="match status" value="1"/>
</dbReference>
<evidence type="ECO:0000256" key="12">
    <source>
        <dbReference type="SAM" id="MobiDB-lite"/>
    </source>
</evidence>
<reference evidence="15" key="1">
    <citation type="submission" date="2022-01" db="EMBL/GenBank/DDBJ databases">
        <title>Genome Sequence Resource for Two Populations of Ditylenchus destructor, the Migratory Endoparasitic Phytonematode.</title>
        <authorList>
            <person name="Zhang H."/>
            <person name="Lin R."/>
            <person name="Xie B."/>
        </authorList>
    </citation>
    <scope>NUCLEOTIDE SEQUENCE</scope>
    <source>
        <strain evidence="15">BazhouSP</strain>
    </source>
</reference>
<keyword evidence="10 11" id="KW-0539">Nucleus</keyword>
<dbReference type="SUPFAM" id="SSF48508">
    <property type="entry name" value="Nuclear receptor ligand-binding domain"/>
    <property type="match status" value="1"/>
</dbReference>
<proteinExistence type="inferred from homology"/>
<evidence type="ECO:0000313" key="15">
    <source>
        <dbReference type="EMBL" id="KAI1706971.1"/>
    </source>
</evidence>
<sequence>MGRVIHQTIALNVPSNMRYNLAEQHNLTADGGARSDEEPNLPNNSRSTIFTRDNASRQNAHLNTNTFRPTTSSILLYSGSSVKTLTTSLDFGSPKSYFDSEYMTFTSSELQSGQFKPTNFAQDMELPTKCLVCGNPTNCCHYDVPSCNGCKTFFRRSLLTYKTYACNHNGMCGIMNRINRCRACRFDRCILLGMNPRAMHFPTSIDVAKFSDKVSNRRTGLVFEETIEDKIIQSLVYVELKVRQIRESSRWLSESVICRSFRELLESDHENVLAHADQYPTELKWPLTRASDIDEALRLEISQRRPHWLMLDMFLCIEMARTLPVLSQLDYNDQEALLKQIILANALLVQAFYSYQMNSEILVMPNGFSPTRRPKIDGMKGLTQITEMMKLLSCRAMVPISRIQMTMEEFVLLKAIIYSHSAIHGLSERGRVILEKENIRYSKTLMKHLQSRMGAAPGAKKYAEIISFVDCLFHASQQQREMHVYIGTVIRPPPCSAPFMETIMYV</sequence>
<dbReference type="Pfam" id="PF00104">
    <property type="entry name" value="Hormone_recep"/>
    <property type="match status" value="1"/>
</dbReference>
<keyword evidence="3 11" id="KW-0479">Metal-binding</keyword>
<dbReference type="Pfam" id="PF00105">
    <property type="entry name" value="zf-C4"/>
    <property type="match status" value="1"/>
</dbReference>
<dbReference type="CDD" id="cd06960">
    <property type="entry name" value="NR_DBD_HNF4A"/>
    <property type="match status" value="1"/>
</dbReference>
<evidence type="ECO:0000256" key="7">
    <source>
        <dbReference type="ARBA" id="ARBA00023125"/>
    </source>
</evidence>
<dbReference type="PROSITE" id="PS51030">
    <property type="entry name" value="NUCLEAR_REC_DBD_2"/>
    <property type="match status" value="1"/>
</dbReference>
<dbReference type="Proteomes" id="UP001201812">
    <property type="component" value="Unassembled WGS sequence"/>
</dbReference>
<dbReference type="PROSITE" id="PS51843">
    <property type="entry name" value="NR_LBD"/>
    <property type="match status" value="1"/>
</dbReference>
<dbReference type="GO" id="GO:0008270">
    <property type="term" value="F:zinc ion binding"/>
    <property type="evidence" value="ECO:0007669"/>
    <property type="project" value="UniProtKB-KW"/>
</dbReference>
<keyword evidence="5 11" id="KW-0862">Zinc</keyword>
<evidence type="ECO:0000256" key="5">
    <source>
        <dbReference type="ARBA" id="ARBA00022833"/>
    </source>
</evidence>
<dbReference type="InterPro" id="IPR001628">
    <property type="entry name" value="Znf_hrmn_rcpt"/>
</dbReference>
<organism evidence="15 16">
    <name type="scientific">Ditylenchus destructor</name>
    <dbReference type="NCBI Taxonomy" id="166010"/>
    <lineage>
        <taxon>Eukaryota</taxon>
        <taxon>Metazoa</taxon>
        <taxon>Ecdysozoa</taxon>
        <taxon>Nematoda</taxon>
        <taxon>Chromadorea</taxon>
        <taxon>Rhabditida</taxon>
        <taxon>Tylenchina</taxon>
        <taxon>Tylenchomorpha</taxon>
        <taxon>Sphaerularioidea</taxon>
        <taxon>Anguinidae</taxon>
        <taxon>Anguininae</taxon>
        <taxon>Ditylenchus</taxon>
    </lineage>
</organism>
<feature type="domain" description="NR LBD" evidence="14">
    <location>
        <begin position="268"/>
        <end position="505"/>
    </location>
</feature>
<evidence type="ECO:0000259" key="14">
    <source>
        <dbReference type="PROSITE" id="PS51843"/>
    </source>
</evidence>
<evidence type="ECO:0000256" key="6">
    <source>
        <dbReference type="ARBA" id="ARBA00023015"/>
    </source>
</evidence>
<dbReference type="InterPro" id="IPR050274">
    <property type="entry name" value="Nuclear_hormone_rcpt_NR2"/>
</dbReference>
<keyword evidence="6 11" id="KW-0805">Transcription regulation</keyword>
<evidence type="ECO:0000256" key="10">
    <source>
        <dbReference type="ARBA" id="ARBA00023242"/>
    </source>
</evidence>
<dbReference type="InterPro" id="IPR013088">
    <property type="entry name" value="Znf_NHR/GATA"/>
</dbReference>
<keyword evidence="7 11" id="KW-0238">DNA-binding</keyword>
<comment type="subcellular location">
    <subcellularLocation>
        <location evidence="1 11">Nucleus</location>
    </subcellularLocation>
</comment>
<dbReference type="GO" id="GO:0000978">
    <property type="term" value="F:RNA polymerase II cis-regulatory region sequence-specific DNA binding"/>
    <property type="evidence" value="ECO:0007669"/>
    <property type="project" value="InterPro"/>
</dbReference>
<protein>
    <submittedName>
        <fullName evidence="15">Zinc finger, c4 type (Two domains) domain-containing protein</fullName>
    </submittedName>
</protein>
<accession>A0AAD4MWM2</accession>
<keyword evidence="8 11" id="KW-0804">Transcription</keyword>
<evidence type="ECO:0000256" key="1">
    <source>
        <dbReference type="ARBA" id="ARBA00004123"/>
    </source>
</evidence>
<dbReference type="SMART" id="SM00430">
    <property type="entry name" value="HOLI"/>
    <property type="match status" value="1"/>
</dbReference>
<dbReference type="Gene3D" id="3.30.50.10">
    <property type="entry name" value="Erythroid Transcription Factor GATA-1, subunit A"/>
    <property type="match status" value="1"/>
</dbReference>
<dbReference type="PANTHER" id="PTHR24083">
    <property type="entry name" value="NUCLEAR HORMONE RECEPTOR"/>
    <property type="match status" value="1"/>
</dbReference>
<feature type="region of interest" description="Disordered" evidence="12">
    <location>
        <begin position="29"/>
        <end position="48"/>
    </location>
</feature>
<gene>
    <name evidence="15" type="ORF">DdX_12757</name>
</gene>
<keyword evidence="4 11" id="KW-0863">Zinc-finger</keyword>
<evidence type="ECO:0000256" key="3">
    <source>
        <dbReference type="ARBA" id="ARBA00022723"/>
    </source>
</evidence>